<dbReference type="AlphaFoldDB" id="A0A3E5HQ22"/>
<gene>
    <name evidence="2" type="ORF">DXA22_10320</name>
    <name evidence="1" type="ORF">DXA79_04950</name>
</gene>
<evidence type="ECO:0000313" key="2">
    <source>
        <dbReference type="EMBL" id="RGY74377.1"/>
    </source>
</evidence>
<dbReference type="RefSeq" id="WP_117612013.1">
    <property type="nucleotide sequence ID" value="NZ_JAQEVG010000019.1"/>
</dbReference>
<accession>A0A3E5HQ22</accession>
<name>A0A3E5HQ22_BIFPS</name>
<organism evidence="1 3">
    <name type="scientific">Bifidobacterium pseudocatenulatum</name>
    <dbReference type="NCBI Taxonomy" id="28026"/>
    <lineage>
        <taxon>Bacteria</taxon>
        <taxon>Bacillati</taxon>
        <taxon>Actinomycetota</taxon>
        <taxon>Actinomycetes</taxon>
        <taxon>Bifidobacteriales</taxon>
        <taxon>Bifidobacteriaceae</taxon>
        <taxon>Bifidobacterium</taxon>
    </lineage>
</organism>
<comment type="caution">
    <text evidence="1">The sequence shown here is derived from an EMBL/GenBank/DDBJ whole genome shotgun (WGS) entry which is preliminary data.</text>
</comment>
<evidence type="ECO:0000313" key="3">
    <source>
        <dbReference type="Proteomes" id="UP000261031"/>
    </source>
</evidence>
<dbReference type="Proteomes" id="UP000261031">
    <property type="component" value="Unassembled WGS sequence"/>
</dbReference>
<dbReference type="EMBL" id="QSWD01000002">
    <property type="protein sequence ID" value="RGP03810.1"/>
    <property type="molecule type" value="Genomic_DNA"/>
</dbReference>
<proteinExistence type="predicted"/>
<dbReference type="EMBL" id="QSDK01000037">
    <property type="protein sequence ID" value="RGY74377.1"/>
    <property type="molecule type" value="Genomic_DNA"/>
</dbReference>
<reference evidence="3 4" key="1">
    <citation type="submission" date="2018-08" db="EMBL/GenBank/DDBJ databases">
        <title>A genome reference for cultivated species of the human gut microbiota.</title>
        <authorList>
            <person name="Zou Y."/>
            <person name="Xue W."/>
            <person name="Luo G."/>
        </authorList>
    </citation>
    <scope>NUCLEOTIDE SEQUENCE [LARGE SCALE GENOMIC DNA]</scope>
    <source>
        <strain evidence="2 4">CF01-1</strain>
        <strain evidence="1 3">OF05-12</strain>
    </source>
</reference>
<dbReference type="Proteomes" id="UP000284163">
    <property type="component" value="Unassembled WGS sequence"/>
</dbReference>
<sequence length="105" mass="12031">MGIGTDTMNAINKAAQELNGCVQEKFEPYEGVYRINDGDYVSEKNWKKVWNQYPSWWSDAWMLAGNGTYSETDVTDMSIEEINEAMEDADFEIVFYTEADENGDC</sequence>
<protein>
    <submittedName>
        <fullName evidence="1">Uncharacterized protein</fullName>
    </submittedName>
</protein>
<evidence type="ECO:0000313" key="4">
    <source>
        <dbReference type="Proteomes" id="UP000284163"/>
    </source>
</evidence>
<evidence type="ECO:0000313" key="1">
    <source>
        <dbReference type="EMBL" id="RGP03810.1"/>
    </source>
</evidence>